<evidence type="ECO:0000313" key="1">
    <source>
        <dbReference type="EMBL" id="GFS05254.1"/>
    </source>
</evidence>
<accession>A0AAV4I4K3</accession>
<keyword evidence="2" id="KW-1185">Reference proteome</keyword>
<protein>
    <submittedName>
        <fullName evidence="1">Uncharacterized protein</fullName>
    </submittedName>
</protein>
<dbReference type="AlphaFoldDB" id="A0AAV4I4K3"/>
<evidence type="ECO:0000313" key="2">
    <source>
        <dbReference type="Proteomes" id="UP000762676"/>
    </source>
</evidence>
<comment type="caution">
    <text evidence="1">The sequence shown here is derived from an EMBL/GenBank/DDBJ whole genome shotgun (WGS) entry which is preliminary data.</text>
</comment>
<name>A0AAV4I4K3_9GAST</name>
<dbReference type="Proteomes" id="UP000762676">
    <property type="component" value="Unassembled WGS sequence"/>
</dbReference>
<proteinExistence type="predicted"/>
<reference evidence="1 2" key="1">
    <citation type="journal article" date="2021" name="Elife">
        <title>Chloroplast acquisition without the gene transfer in kleptoplastic sea slugs, Plakobranchus ocellatus.</title>
        <authorList>
            <person name="Maeda T."/>
            <person name="Takahashi S."/>
            <person name="Yoshida T."/>
            <person name="Shimamura S."/>
            <person name="Takaki Y."/>
            <person name="Nagai Y."/>
            <person name="Toyoda A."/>
            <person name="Suzuki Y."/>
            <person name="Arimoto A."/>
            <person name="Ishii H."/>
            <person name="Satoh N."/>
            <person name="Nishiyama T."/>
            <person name="Hasebe M."/>
            <person name="Maruyama T."/>
            <person name="Minagawa J."/>
            <person name="Obokata J."/>
            <person name="Shigenobu S."/>
        </authorList>
    </citation>
    <scope>NUCLEOTIDE SEQUENCE [LARGE SCALE GENOMIC DNA]</scope>
</reference>
<organism evidence="1 2">
    <name type="scientific">Elysia marginata</name>
    <dbReference type="NCBI Taxonomy" id="1093978"/>
    <lineage>
        <taxon>Eukaryota</taxon>
        <taxon>Metazoa</taxon>
        <taxon>Spiralia</taxon>
        <taxon>Lophotrochozoa</taxon>
        <taxon>Mollusca</taxon>
        <taxon>Gastropoda</taxon>
        <taxon>Heterobranchia</taxon>
        <taxon>Euthyneura</taxon>
        <taxon>Panpulmonata</taxon>
        <taxon>Sacoglossa</taxon>
        <taxon>Placobranchoidea</taxon>
        <taxon>Plakobranchidae</taxon>
        <taxon>Elysia</taxon>
    </lineage>
</organism>
<sequence length="148" mass="16996">MQALLTSQCGSTLSIVPSAVSDITSKLTGTFKYEHRNDVSLEDEHRHDEECHDRLESEFVYPLSRNLKYFNGMSLFRKEFLHFHLIFQTLPELWFHHIEVGPSDLLRSGPLRSIASPLCAHIYISPDTLRASLNINLLMNSFLTYGTQ</sequence>
<dbReference type="EMBL" id="BMAT01009377">
    <property type="protein sequence ID" value="GFS05254.1"/>
    <property type="molecule type" value="Genomic_DNA"/>
</dbReference>
<gene>
    <name evidence="1" type="ORF">ElyMa_004676800</name>
</gene>